<reference evidence="2 3" key="1">
    <citation type="submission" date="2018-12" db="EMBL/GenBank/DDBJ databases">
        <title>Sequencing of bacterial isolates from soil warming experiment in Harvard Forest, Massachusetts, USA.</title>
        <authorList>
            <person name="Deangelis K."/>
        </authorList>
    </citation>
    <scope>NUCLEOTIDE SEQUENCE [LARGE SCALE GENOMIC DNA]</scope>
    <source>
        <strain evidence="2 3">EB153</strain>
    </source>
</reference>
<dbReference type="AlphaFoldDB" id="A0A428MG61"/>
<dbReference type="PANTHER" id="PTHR10151:SF120">
    <property type="entry name" value="BIS(5'-ADENOSYL)-TRIPHOSPHATASE"/>
    <property type="match status" value="1"/>
</dbReference>
<dbReference type="InterPro" id="IPR017850">
    <property type="entry name" value="Alkaline_phosphatase_core_sf"/>
</dbReference>
<dbReference type="Pfam" id="PF01663">
    <property type="entry name" value="Phosphodiest"/>
    <property type="match status" value="1"/>
</dbReference>
<evidence type="ECO:0000313" key="3">
    <source>
        <dbReference type="Proteomes" id="UP000269669"/>
    </source>
</evidence>
<sequence>MRTMRFLWVGFLGAAVALAQDVAPVKYEANALNSKRAQKAHYVVMVSLDGFRWDYAKKWGAPHLLKMAEEGASAPDGMLPSYPSLTFPNHYTMVTGLYPEHHGIVDNAFLDPARNDAEYYYKDHAKNSDGSWYGGVPLWSLAEQQGMRSASMYWVGSEAEIAGKRPSYWVPFDDKFDDEKRVEQVMQWLGLPEAERPHMITLYYSNVDHAGHDFGPDAPETGAAVKHVDALIGELQERIKATGLPVDLIVVSDHGMIAFKDQKWVAVDSMVDMKGAPSVGEHVYPVTEAEKERIYEELKAKDDPRFAVYRTKDMPARLHYDANAREGDPVIEPLEAVPVTVHAKTEEIKSKGDHGWDPRVMPDMKAIFYAEGPDVKPGVTVGTFENVNLYDFVAGLLGLKPAENDGDKKVLQRARR</sequence>
<dbReference type="PANTHER" id="PTHR10151">
    <property type="entry name" value="ECTONUCLEOTIDE PYROPHOSPHATASE/PHOSPHODIESTERASE"/>
    <property type="match status" value="1"/>
</dbReference>
<dbReference type="SUPFAM" id="SSF53649">
    <property type="entry name" value="Alkaline phosphatase-like"/>
    <property type="match status" value="1"/>
</dbReference>
<dbReference type="Gene3D" id="3.40.720.10">
    <property type="entry name" value="Alkaline Phosphatase, subunit A"/>
    <property type="match status" value="1"/>
</dbReference>
<accession>A0A428MG61</accession>
<dbReference type="RefSeq" id="WP_125484449.1">
    <property type="nucleotide sequence ID" value="NZ_RSDW01000001.1"/>
</dbReference>
<gene>
    <name evidence="2" type="ORF">EDE15_1241</name>
</gene>
<proteinExistence type="predicted"/>
<feature type="chain" id="PRO_5019344069" evidence="1">
    <location>
        <begin position="20"/>
        <end position="416"/>
    </location>
</feature>
<dbReference type="GO" id="GO:0016787">
    <property type="term" value="F:hydrolase activity"/>
    <property type="evidence" value="ECO:0007669"/>
    <property type="project" value="UniProtKB-ARBA"/>
</dbReference>
<dbReference type="CDD" id="cd16018">
    <property type="entry name" value="Enpp"/>
    <property type="match status" value="1"/>
</dbReference>
<dbReference type="EMBL" id="RSDW01000001">
    <property type="protein sequence ID" value="RSL15739.1"/>
    <property type="molecule type" value="Genomic_DNA"/>
</dbReference>
<keyword evidence="3" id="KW-1185">Reference proteome</keyword>
<evidence type="ECO:0000256" key="1">
    <source>
        <dbReference type="SAM" id="SignalP"/>
    </source>
</evidence>
<dbReference type="Proteomes" id="UP000269669">
    <property type="component" value="Unassembled WGS sequence"/>
</dbReference>
<dbReference type="Gene3D" id="3.30.1360.180">
    <property type="match status" value="1"/>
</dbReference>
<evidence type="ECO:0000313" key="2">
    <source>
        <dbReference type="EMBL" id="RSL15739.1"/>
    </source>
</evidence>
<feature type="signal peptide" evidence="1">
    <location>
        <begin position="1"/>
        <end position="19"/>
    </location>
</feature>
<keyword evidence="1" id="KW-0732">Signal</keyword>
<dbReference type="OrthoDB" id="9779418at2"/>
<protein>
    <submittedName>
        <fullName evidence="2">Alkaline phosphatase D</fullName>
    </submittedName>
</protein>
<organism evidence="2 3">
    <name type="scientific">Edaphobacter aggregans</name>
    <dbReference type="NCBI Taxonomy" id="570835"/>
    <lineage>
        <taxon>Bacteria</taxon>
        <taxon>Pseudomonadati</taxon>
        <taxon>Acidobacteriota</taxon>
        <taxon>Terriglobia</taxon>
        <taxon>Terriglobales</taxon>
        <taxon>Acidobacteriaceae</taxon>
        <taxon>Edaphobacter</taxon>
    </lineage>
</organism>
<comment type="caution">
    <text evidence="2">The sequence shown here is derived from an EMBL/GenBank/DDBJ whole genome shotgun (WGS) entry which is preliminary data.</text>
</comment>
<name>A0A428MG61_9BACT</name>
<dbReference type="InterPro" id="IPR002591">
    <property type="entry name" value="Phosphodiest/P_Trfase"/>
</dbReference>